<dbReference type="Proteomes" id="UP000481153">
    <property type="component" value="Unassembled WGS sequence"/>
</dbReference>
<gene>
    <name evidence="3" type="ORF">Ae201684_007021</name>
</gene>
<feature type="chain" id="PRO_5026273080" description="Secreted protein" evidence="2">
    <location>
        <begin position="20"/>
        <end position="342"/>
    </location>
</feature>
<feature type="compositionally biased region" description="Low complexity" evidence="1">
    <location>
        <begin position="262"/>
        <end position="281"/>
    </location>
</feature>
<sequence>MQSLSWLLSFTLLSLFTSAADVQLSGLGPSGLPDVLSTLLAAYKPLLSKFAEANLPATVGNCKEGNPPPNCTEIGNLFEQKKTFYHVKARWISGINTMRLEDLNMVFDPVTGAMTLNIEVHFAQLPASLLVEACAGALGCSKFLDNTQTCCGTSKTVAMTATAKCSETYPFLHSLVITNATIAPGIGLNLDIFGSPFQVADVTPSVVKGLKDALGAFLSTQGLDLFNTQIKSLFGDKVYCSRASHDAQQPSTTPVTLPPTMTPRTTIEPTTAAPPTTTVDGTTKDAVVDGQTTTPPPSSTAPASETQTPTQTKAPTTTLRPSAAQISSALLPLAIAIVVCLV</sequence>
<comment type="caution">
    <text evidence="3">The sequence shown here is derived from an EMBL/GenBank/DDBJ whole genome shotgun (WGS) entry which is preliminary data.</text>
</comment>
<keyword evidence="4" id="KW-1185">Reference proteome</keyword>
<feature type="compositionally biased region" description="Low complexity" evidence="1">
    <location>
        <begin position="300"/>
        <end position="318"/>
    </location>
</feature>
<feature type="signal peptide" evidence="2">
    <location>
        <begin position="1"/>
        <end position="19"/>
    </location>
</feature>
<evidence type="ECO:0000313" key="3">
    <source>
        <dbReference type="EMBL" id="KAF0736866.1"/>
    </source>
</evidence>
<proteinExistence type="predicted"/>
<reference evidence="3 4" key="1">
    <citation type="submission" date="2019-07" db="EMBL/GenBank/DDBJ databases">
        <title>Genomics analysis of Aphanomyces spp. identifies a new class of oomycete effector associated with host adaptation.</title>
        <authorList>
            <person name="Gaulin E."/>
        </authorList>
    </citation>
    <scope>NUCLEOTIDE SEQUENCE [LARGE SCALE GENOMIC DNA]</scope>
    <source>
        <strain evidence="3 4">ATCC 201684</strain>
    </source>
</reference>
<dbReference type="AlphaFoldDB" id="A0A6G0X9T3"/>
<protein>
    <recommendedName>
        <fullName evidence="5">Secreted protein</fullName>
    </recommendedName>
</protein>
<dbReference type="VEuPathDB" id="FungiDB:AeMF1_017804"/>
<organism evidence="3 4">
    <name type="scientific">Aphanomyces euteiches</name>
    <dbReference type="NCBI Taxonomy" id="100861"/>
    <lineage>
        <taxon>Eukaryota</taxon>
        <taxon>Sar</taxon>
        <taxon>Stramenopiles</taxon>
        <taxon>Oomycota</taxon>
        <taxon>Saprolegniomycetes</taxon>
        <taxon>Saprolegniales</taxon>
        <taxon>Verrucalvaceae</taxon>
        <taxon>Aphanomyces</taxon>
    </lineage>
</organism>
<dbReference type="EMBL" id="VJMJ01000087">
    <property type="protein sequence ID" value="KAF0736866.1"/>
    <property type="molecule type" value="Genomic_DNA"/>
</dbReference>
<evidence type="ECO:0000313" key="4">
    <source>
        <dbReference type="Proteomes" id="UP000481153"/>
    </source>
</evidence>
<accession>A0A6G0X9T3</accession>
<feature type="region of interest" description="Disordered" evidence="1">
    <location>
        <begin position="245"/>
        <end position="320"/>
    </location>
</feature>
<name>A0A6G0X9T3_9STRA</name>
<keyword evidence="2" id="KW-0732">Signal</keyword>
<evidence type="ECO:0000256" key="1">
    <source>
        <dbReference type="SAM" id="MobiDB-lite"/>
    </source>
</evidence>
<evidence type="ECO:0008006" key="5">
    <source>
        <dbReference type="Google" id="ProtNLM"/>
    </source>
</evidence>
<evidence type="ECO:0000256" key="2">
    <source>
        <dbReference type="SAM" id="SignalP"/>
    </source>
</evidence>